<dbReference type="EMBL" id="MFZG01000029">
    <property type="protein sequence ID" value="OGK15906.1"/>
    <property type="molecule type" value="Genomic_DNA"/>
</dbReference>
<reference evidence="1 2" key="1">
    <citation type="journal article" date="2016" name="Nat. Commun.">
        <title>Thousands of microbial genomes shed light on interconnected biogeochemical processes in an aquifer system.</title>
        <authorList>
            <person name="Anantharaman K."/>
            <person name="Brown C.T."/>
            <person name="Hug L.A."/>
            <person name="Sharon I."/>
            <person name="Castelle C.J."/>
            <person name="Probst A.J."/>
            <person name="Thomas B.C."/>
            <person name="Singh A."/>
            <person name="Wilkins M.J."/>
            <person name="Karaoz U."/>
            <person name="Brodie E.L."/>
            <person name="Williams K.H."/>
            <person name="Hubbard S.S."/>
            <person name="Banfield J.F."/>
        </authorList>
    </citation>
    <scope>NUCLEOTIDE SEQUENCE [LARGE SCALE GENOMIC DNA]</scope>
</reference>
<name>A0A1F7GAK7_9BACT</name>
<comment type="caution">
    <text evidence="1">The sequence shown here is derived from an EMBL/GenBank/DDBJ whole genome shotgun (WGS) entry which is preliminary data.</text>
</comment>
<sequence>MKGKNFLILSPHLDDAVLNCCNHILSWKKTGYKILVLNIFTKFGKGASRQEIERKKEDLMVMEELALFWKNLDFIDGKYRHFDKKLVYRDNESLFSGKVSEYDSILPEMIFSKIKKLGMFDRIAVPLGIGKHADHILTRQAAEENFPKNKLFYYIDFPYALRRQNWKLSHLRMFTGKILSIRLMNEVKIKLLKKYTSQYDLLFKSKPFYPEILLQ</sequence>
<evidence type="ECO:0000313" key="1">
    <source>
        <dbReference type="EMBL" id="OGK15906.1"/>
    </source>
</evidence>
<gene>
    <name evidence="1" type="ORF">A2774_02645</name>
</gene>
<dbReference type="Proteomes" id="UP000177208">
    <property type="component" value="Unassembled WGS sequence"/>
</dbReference>
<dbReference type="Pfam" id="PF02585">
    <property type="entry name" value="PIG-L"/>
    <property type="match status" value="1"/>
</dbReference>
<dbReference type="InterPro" id="IPR003737">
    <property type="entry name" value="GlcNAc_PI_deacetylase-related"/>
</dbReference>
<organism evidence="1 2">
    <name type="scientific">Candidatus Roizmanbacteria bacterium RIFCSPHIGHO2_01_FULL_39_12c</name>
    <dbReference type="NCBI Taxonomy" id="1802031"/>
    <lineage>
        <taxon>Bacteria</taxon>
        <taxon>Candidatus Roizmaniibacteriota</taxon>
    </lineage>
</organism>
<evidence type="ECO:0008006" key="3">
    <source>
        <dbReference type="Google" id="ProtNLM"/>
    </source>
</evidence>
<dbReference type="Gene3D" id="3.40.50.10320">
    <property type="entry name" value="LmbE-like"/>
    <property type="match status" value="1"/>
</dbReference>
<dbReference type="AlphaFoldDB" id="A0A1F7GAK7"/>
<proteinExistence type="predicted"/>
<evidence type="ECO:0000313" key="2">
    <source>
        <dbReference type="Proteomes" id="UP000177208"/>
    </source>
</evidence>
<accession>A0A1F7GAK7</accession>
<dbReference type="InterPro" id="IPR024078">
    <property type="entry name" value="LmbE-like_dom_sf"/>
</dbReference>
<dbReference type="SUPFAM" id="SSF102588">
    <property type="entry name" value="LmbE-like"/>
    <property type="match status" value="1"/>
</dbReference>
<protein>
    <recommendedName>
        <fullName evidence="3">PIG-L family deacetylase</fullName>
    </recommendedName>
</protein>